<evidence type="ECO:0000313" key="4">
    <source>
        <dbReference type="Proteomes" id="UP000826793"/>
    </source>
</evidence>
<gene>
    <name evidence="3" type="ORF">H9710_00725</name>
</gene>
<keyword evidence="1" id="KW-0812">Transmembrane</keyword>
<feature type="transmembrane region" description="Helical" evidence="1">
    <location>
        <begin position="116"/>
        <end position="139"/>
    </location>
</feature>
<evidence type="ECO:0000256" key="1">
    <source>
        <dbReference type="SAM" id="Phobius"/>
    </source>
</evidence>
<dbReference type="GO" id="GO:0005886">
    <property type="term" value="C:plasma membrane"/>
    <property type="evidence" value="ECO:0007669"/>
    <property type="project" value="TreeGrafter"/>
</dbReference>
<feature type="transmembrane region" description="Helical" evidence="1">
    <location>
        <begin position="48"/>
        <end position="73"/>
    </location>
</feature>
<evidence type="ECO:0000313" key="3">
    <source>
        <dbReference type="EMBL" id="HJB97087.1"/>
    </source>
</evidence>
<feature type="domain" description="Nucleoside transporter/FeoB GTPase Gate" evidence="2">
    <location>
        <begin position="43"/>
        <end position="143"/>
    </location>
</feature>
<dbReference type="AlphaFoldDB" id="A0A9D2MUS2"/>
<reference evidence="3" key="2">
    <citation type="submission" date="2021-04" db="EMBL/GenBank/DDBJ databases">
        <authorList>
            <person name="Gilroy R."/>
        </authorList>
    </citation>
    <scope>NUCLEOTIDE SEQUENCE</scope>
    <source>
        <strain evidence="3">CHK185-1770</strain>
    </source>
</reference>
<organism evidence="3 4">
    <name type="scientific">Candidatus Acutalibacter pullicola</name>
    <dbReference type="NCBI Taxonomy" id="2838417"/>
    <lineage>
        <taxon>Bacteria</taxon>
        <taxon>Bacillati</taxon>
        <taxon>Bacillota</taxon>
        <taxon>Clostridia</taxon>
        <taxon>Eubacteriales</taxon>
        <taxon>Acutalibacteraceae</taxon>
        <taxon>Acutalibacter</taxon>
    </lineage>
</organism>
<keyword evidence="1" id="KW-0472">Membrane</keyword>
<evidence type="ECO:0000259" key="2">
    <source>
        <dbReference type="Pfam" id="PF07670"/>
    </source>
</evidence>
<dbReference type="Proteomes" id="UP000826793">
    <property type="component" value="Unassembled WGS sequence"/>
</dbReference>
<protein>
    <submittedName>
        <fullName evidence="3">Spore maturation protein</fullName>
    </submittedName>
</protein>
<dbReference type="EMBL" id="DWXG01000005">
    <property type="protein sequence ID" value="HJB97087.1"/>
    <property type="molecule type" value="Genomic_DNA"/>
</dbReference>
<dbReference type="InterPro" id="IPR052549">
    <property type="entry name" value="SpmB"/>
</dbReference>
<dbReference type="Pfam" id="PF07670">
    <property type="entry name" value="Gate"/>
    <property type="match status" value="1"/>
</dbReference>
<feature type="transmembrane region" description="Helical" evidence="1">
    <location>
        <begin position="146"/>
        <end position="171"/>
    </location>
</feature>
<proteinExistence type="predicted"/>
<reference evidence="3" key="1">
    <citation type="journal article" date="2021" name="PeerJ">
        <title>Extensive microbial diversity within the chicken gut microbiome revealed by metagenomics and culture.</title>
        <authorList>
            <person name="Gilroy R."/>
            <person name="Ravi A."/>
            <person name="Getino M."/>
            <person name="Pursley I."/>
            <person name="Horton D.L."/>
            <person name="Alikhan N.F."/>
            <person name="Baker D."/>
            <person name="Gharbi K."/>
            <person name="Hall N."/>
            <person name="Watson M."/>
            <person name="Adriaenssens E.M."/>
            <person name="Foster-Nyarko E."/>
            <person name="Jarju S."/>
            <person name="Secka A."/>
            <person name="Antonio M."/>
            <person name="Oren A."/>
            <person name="Chaudhuri R.R."/>
            <person name="La Ragione R."/>
            <person name="Hildebrand F."/>
            <person name="Pallen M.J."/>
        </authorList>
    </citation>
    <scope>NUCLEOTIDE SEQUENCE</scope>
    <source>
        <strain evidence="3">CHK185-1770</strain>
    </source>
</reference>
<accession>A0A9D2MUS2</accession>
<comment type="caution">
    <text evidence="3">The sequence shown here is derived from an EMBL/GenBank/DDBJ whole genome shotgun (WGS) entry which is preliminary data.</text>
</comment>
<dbReference type="InterPro" id="IPR011642">
    <property type="entry name" value="Gate_dom"/>
</dbReference>
<sequence length="173" mass="17752">MEQIGAAALPVLVGLLLLAGFVRGVPVFDTFLVGAQEGIRTSLQLLPTLLGLIVAVTMVRASGLLELVCGLLAPLAQGVGISPEILPLALLRPLSGSGASAYTLDLFQQYGPDSELGKIASVLAASTETTFYAIAVYFGACGYKKLYYTVPAALLGDGTALVLSVVSVRLLGG</sequence>
<name>A0A9D2MUS2_9FIRM</name>
<keyword evidence="1" id="KW-1133">Transmembrane helix</keyword>
<dbReference type="PANTHER" id="PTHR35793:SF2">
    <property type="entry name" value="INNER MEMBRANE PROTEIN YJIG"/>
    <property type="match status" value="1"/>
</dbReference>
<dbReference type="PANTHER" id="PTHR35793">
    <property type="entry name" value="INNER MEMBRANE PROTEIN YJIG"/>
    <property type="match status" value="1"/>
</dbReference>